<gene>
    <name evidence="5" type="ORF">SAMN05443544_1033</name>
</gene>
<evidence type="ECO:0000259" key="4">
    <source>
        <dbReference type="Pfam" id="PF16371"/>
    </source>
</evidence>
<dbReference type="InterPro" id="IPR013783">
    <property type="entry name" value="Ig-like_fold"/>
</dbReference>
<keyword evidence="2" id="KW-0812">Transmembrane</keyword>
<evidence type="ECO:0000313" key="6">
    <source>
        <dbReference type="Proteomes" id="UP000184699"/>
    </source>
</evidence>
<dbReference type="Gene3D" id="3.60.21.10">
    <property type="match status" value="1"/>
</dbReference>
<dbReference type="GO" id="GO:0005975">
    <property type="term" value="P:carbohydrate metabolic process"/>
    <property type="evidence" value="ECO:0007669"/>
    <property type="project" value="UniProtKB-ARBA"/>
</dbReference>
<reference evidence="6" key="1">
    <citation type="submission" date="2016-11" db="EMBL/GenBank/DDBJ databases">
        <authorList>
            <person name="Varghese N."/>
            <person name="Submissions S."/>
        </authorList>
    </citation>
    <scope>NUCLEOTIDE SEQUENCE [LARGE SCALE GENOMIC DNA]</scope>
    <source>
        <strain evidence="6">DSM 8595</strain>
    </source>
</reference>
<feature type="compositionally biased region" description="Polar residues" evidence="1">
    <location>
        <begin position="994"/>
        <end position="1010"/>
    </location>
</feature>
<dbReference type="Gene3D" id="2.60.40.10">
    <property type="entry name" value="Immunoglobulins"/>
    <property type="match status" value="1"/>
</dbReference>
<dbReference type="InterPro" id="IPR032285">
    <property type="entry name" value="Metallophos_N"/>
</dbReference>
<feature type="transmembrane region" description="Helical" evidence="2">
    <location>
        <begin position="103"/>
        <end position="124"/>
    </location>
</feature>
<dbReference type="PANTHER" id="PTHR34512:SF30">
    <property type="entry name" value="OUTER MEMBRANE PROTEIN ASSEMBLY FACTOR BAMB"/>
    <property type="match status" value="1"/>
</dbReference>
<feature type="domain" description="Calcineurin-like phosphoesterase N-terminal" evidence="4">
    <location>
        <begin position="301"/>
        <end position="368"/>
    </location>
</feature>
<dbReference type="STRING" id="232089.SAMN05443544_1033"/>
<dbReference type="Proteomes" id="UP000184699">
    <property type="component" value="Unassembled WGS sequence"/>
</dbReference>
<dbReference type="SUPFAM" id="SSF56300">
    <property type="entry name" value="Metallo-dependent phosphatases"/>
    <property type="match status" value="1"/>
</dbReference>
<keyword evidence="2" id="KW-0472">Membrane</keyword>
<dbReference type="SUPFAM" id="SSF117074">
    <property type="entry name" value="Hypothetical protein PA1324"/>
    <property type="match status" value="1"/>
</dbReference>
<evidence type="ECO:0000256" key="1">
    <source>
        <dbReference type="SAM" id="MobiDB-lite"/>
    </source>
</evidence>
<organism evidence="5 6">
    <name type="scientific">Agromyces cerinus subsp. cerinus</name>
    <dbReference type="NCBI Taxonomy" id="232089"/>
    <lineage>
        <taxon>Bacteria</taxon>
        <taxon>Bacillati</taxon>
        <taxon>Actinomycetota</taxon>
        <taxon>Actinomycetes</taxon>
        <taxon>Micrococcales</taxon>
        <taxon>Microbacteriaceae</taxon>
        <taxon>Agromyces</taxon>
    </lineage>
</organism>
<sequence>MAVLTLPEGIAGVDVAADFVGTRVAAPCPADAVAYPGSEVGAPGGVVVELNWACRVSALDLSSLVDSAGLTRVVTDFDGMTVNAEPSTPVVDAGGAHPVAPSIPFLLVLLAGLVAAAAVAFGVWMMRSRKVRADVSTRPNARGSTSGRPWRARRVRGVAGVLVGALVLALVPGYAATATEVPDELVLVTQNPKEGDPLTFSYKTDTPSSKNWVGLYRPADVPGPVAATMWKYTAGPSGTVTFDSGGLSAGTWKAHFLANDGYDPIVAPITFTLAPRSTATKVPVSGIVYTDQDADGTRDDGEPGMAGLSVTDGQVWATTDESGRYQIDIDPARRATDLVSVVSPDGFTPTLRDDFVPQFFAKVDTSGSAAEGVDLGLVPDERASDPTETWLMVSDTEVVGFTDEAAEGSLAQWTERVRTLSEVDDASFTITTGDLTVTDYAATERRQKGYDVLRNGLRDGGLGHPFYPVMGNHDVGGPAGSSGYGGSMEFWRQNMGPEWYSFDRNGRHVVVLEDNYDARGLAPQLAWLKEDLKRHAVGKQVLVFAHRSLFTKWGPGAGMQPIVDELARYDTRMFAAGHNQQAEYRRGAFARSVEINNQGTYGIDGSRPDYKILDFSAITDDESTPENEDRGLVFGTHRQFEIDDDAALVSPGEGGRFDAGSPVPVQVYAEDDGRTPAAATVTVHDARGRVVWTEELEFGGDPAALGRENCYAEPGGDGPEPCPPARISWTRAVSEIPSLRAGEYTADVSVVGTDGNGWPERSTSFSVTKAADEQPAFDGDWVRQGGTEAGRSSAATDPGAELDLQWVQNTGEQFNLNGSVIADGRVIVASEAFDSPYSMMLAYDARTGAELWRTYLDGDAESAPSLHEGKVYITTSNARLYALDAETGAVVWETIDDEHRQETSVRRYGRAGGPVSVFDLPAEGRAVAVYQEWGSVICRDAADGSKLPGGFSAPGAWGEFHSTAVRVPGSNRAWMHSGSSETLIGFDLSTCQRTSSTGTNGGLQSMSSPALTDPEQGEPKVVTVTKDGVRAHDPGDGHVLWHAALSGEKCEPGPPPVTSPAVRGEIAYVAAIDGVIRAYDTASETPSTPIWATEVGYLPGEAPSDDPGRAGCGAGAVGSPAMHPLVTESVVYAGTWDGRLLALDRANGSLVASYDLGGGVASALSVSGDWLYALTDDGSIHAFTKRAEPARELAMDVTAESRCAGPKAKLSVKVVNAEEVPIDVSIATEFGDKSFDGVAPGEKAFHPFSTRKQVLPAGEVTVTATAEIDGEDVTTTRYVEYERRSCG</sequence>
<dbReference type="InterPro" id="IPR018391">
    <property type="entry name" value="PQQ_b-propeller_rpt"/>
</dbReference>
<evidence type="ECO:0000313" key="5">
    <source>
        <dbReference type="EMBL" id="SIN77468.1"/>
    </source>
</evidence>
<keyword evidence="2" id="KW-1133">Transmembrane helix</keyword>
<dbReference type="Pfam" id="PF13360">
    <property type="entry name" value="PQQ_2"/>
    <property type="match status" value="2"/>
</dbReference>
<name>A0A1N6E374_9MICO</name>
<dbReference type="SMART" id="SM00564">
    <property type="entry name" value="PQQ"/>
    <property type="match status" value="5"/>
</dbReference>
<feature type="transmembrane region" description="Helical" evidence="2">
    <location>
        <begin position="157"/>
        <end position="175"/>
    </location>
</feature>
<evidence type="ECO:0000256" key="2">
    <source>
        <dbReference type="SAM" id="Phobius"/>
    </source>
</evidence>
<dbReference type="InterPro" id="IPR002372">
    <property type="entry name" value="PQQ_rpt_dom"/>
</dbReference>
<dbReference type="PANTHER" id="PTHR34512">
    <property type="entry name" value="CELL SURFACE PROTEIN"/>
    <property type="match status" value="1"/>
</dbReference>
<dbReference type="Pfam" id="PF16371">
    <property type="entry name" value="MetallophosN"/>
    <property type="match status" value="1"/>
</dbReference>
<dbReference type="EMBL" id="FSRJ01000001">
    <property type="protein sequence ID" value="SIN77468.1"/>
    <property type="molecule type" value="Genomic_DNA"/>
</dbReference>
<protein>
    <submittedName>
        <fullName evidence="5">Outer membrane protein assembly factor BamB, contains PQQ-like beta-propeller repeat</fullName>
    </submittedName>
</protein>
<feature type="domain" description="Pyrrolo-quinoline quinone repeat" evidence="3">
    <location>
        <begin position="806"/>
        <end position="945"/>
    </location>
</feature>
<feature type="domain" description="Pyrrolo-quinoline quinone repeat" evidence="3">
    <location>
        <begin position="1123"/>
        <end position="1185"/>
    </location>
</feature>
<dbReference type="SUPFAM" id="SSF50998">
    <property type="entry name" value="Quinoprotein alcohol dehydrogenase-like"/>
    <property type="match status" value="1"/>
</dbReference>
<dbReference type="InterPro" id="IPR015943">
    <property type="entry name" value="WD40/YVTN_repeat-like_dom_sf"/>
</dbReference>
<keyword evidence="6" id="KW-1185">Reference proteome</keyword>
<dbReference type="InterPro" id="IPR011047">
    <property type="entry name" value="Quinoprotein_ADH-like_sf"/>
</dbReference>
<dbReference type="Gene3D" id="2.130.10.10">
    <property type="entry name" value="YVTN repeat-like/Quinoprotein amine dehydrogenase"/>
    <property type="match status" value="2"/>
</dbReference>
<proteinExistence type="predicted"/>
<feature type="region of interest" description="Disordered" evidence="1">
    <location>
        <begin position="994"/>
        <end position="1018"/>
    </location>
</feature>
<dbReference type="InterPro" id="IPR029052">
    <property type="entry name" value="Metallo-depent_PP-like"/>
</dbReference>
<accession>A0A1N6E374</accession>
<evidence type="ECO:0000259" key="3">
    <source>
        <dbReference type="Pfam" id="PF13360"/>
    </source>
</evidence>